<evidence type="ECO:0000313" key="11">
    <source>
        <dbReference type="EMBL" id="CAA7022690.1"/>
    </source>
</evidence>
<dbReference type="PANTHER" id="PTHR11850">
    <property type="entry name" value="HOMEOBOX PROTEIN TRANSCRIPTION FACTORS"/>
    <property type="match status" value="1"/>
</dbReference>
<dbReference type="Pfam" id="PF05920">
    <property type="entry name" value="Homeobox_KN"/>
    <property type="match status" value="1"/>
</dbReference>
<dbReference type="OrthoDB" id="10056939at2759"/>
<dbReference type="InterPro" id="IPR008422">
    <property type="entry name" value="KN_HD"/>
</dbReference>
<keyword evidence="12" id="KW-1185">Reference proteome</keyword>
<evidence type="ECO:0000256" key="4">
    <source>
        <dbReference type="ARBA" id="ARBA00023125"/>
    </source>
</evidence>
<dbReference type="SUPFAM" id="SSF46689">
    <property type="entry name" value="Homeodomain-like"/>
    <property type="match status" value="1"/>
</dbReference>
<comment type="subcellular location">
    <subcellularLocation>
        <location evidence="1 8">Nucleus</location>
    </subcellularLocation>
</comment>
<evidence type="ECO:0000256" key="6">
    <source>
        <dbReference type="ARBA" id="ARBA00023163"/>
    </source>
</evidence>
<feature type="DNA-binding region" description="Homeobox" evidence="8">
    <location>
        <begin position="247"/>
        <end position="309"/>
    </location>
</feature>
<keyword evidence="6" id="KW-0804">Transcription</keyword>
<sequence>MAAFFNGETEMRETTSDLLMMNMNPFSFPTTTINAHNHHLYNLCVASQQHGPRVSKLDEVDHIEQGNSSISTVSNGGVTQSIRVLAPTYLKAAQELLDGMVSVGNGIRGAKQEQHMNKGSEIYGLYNSFGDINGGRKPDVAACRQELQIKKEKLMSMKEKVEQRYKQYHDQMHATISSFEQAAGFGSANSYTNMALQTISKQFRAVKDVICLQIKHINKLLGEKECEGVRLVDEQLKQLGKMHYSNAWRPQRGLPETAVSALRAWLFQHFLHPYPRDLDKEMLAKQTGLTKSQVSNWFINARVRVWKPMVEEMYREEMNIEESRRGVDLTEHRNKGSSSKQLYNNTISDESSNLILPAFHQGFIENELPTQTSSSSYSTVTFRKQHVNQANLIHFNGGFENYHTMTGNAVSLSLGLPYSCDQTFNNIQFVSTSHGTDISGIYPSSTYQIMD</sequence>
<keyword evidence="9" id="KW-0175">Coiled coil</keyword>
<evidence type="ECO:0000256" key="1">
    <source>
        <dbReference type="ARBA" id="ARBA00004123"/>
    </source>
</evidence>
<keyword evidence="4 8" id="KW-0238">DNA-binding</keyword>
<dbReference type="SMART" id="SM00389">
    <property type="entry name" value="HOX"/>
    <property type="match status" value="1"/>
</dbReference>
<dbReference type="CDD" id="cd00086">
    <property type="entry name" value="homeodomain"/>
    <property type="match status" value="1"/>
</dbReference>
<evidence type="ECO:0000256" key="5">
    <source>
        <dbReference type="ARBA" id="ARBA00023155"/>
    </source>
</evidence>
<feature type="domain" description="Homeobox" evidence="10">
    <location>
        <begin position="245"/>
        <end position="308"/>
    </location>
</feature>
<evidence type="ECO:0000256" key="7">
    <source>
        <dbReference type="ARBA" id="ARBA00023242"/>
    </source>
</evidence>
<keyword evidence="5 8" id="KW-0371">Homeobox</keyword>
<dbReference type="InterPro" id="IPR001356">
    <property type="entry name" value="HD"/>
</dbReference>
<dbReference type="PROSITE" id="PS50071">
    <property type="entry name" value="HOMEOBOX_2"/>
    <property type="match status" value="1"/>
</dbReference>
<accession>A0A6D2IBQ5</accession>
<comment type="caution">
    <text evidence="11">The sequence shown here is derived from an EMBL/GenBank/DDBJ whole genome shotgun (WGS) entry which is preliminary data.</text>
</comment>
<name>A0A6D2IBQ5_9BRAS</name>
<dbReference type="GO" id="GO:0006355">
    <property type="term" value="P:regulation of DNA-templated transcription"/>
    <property type="evidence" value="ECO:0007669"/>
    <property type="project" value="InterPro"/>
</dbReference>
<keyword evidence="7 8" id="KW-0539">Nucleus</keyword>
<evidence type="ECO:0000313" key="12">
    <source>
        <dbReference type="Proteomes" id="UP000467841"/>
    </source>
</evidence>
<dbReference type="EMBL" id="CACVBM020000721">
    <property type="protein sequence ID" value="CAA7022690.1"/>
    <property type="molecule type" value="Genomic_DNA"/>
</dbReference>
<protein>
    <recommendedName>
        <fullName evidence="10">Homeobox domain-containing protein</fullName>
    </recommendedName>
</protein>
<evidence type="ECO:0000259" key="10">
    <source>
        <dbReference type="PROSITE" id="PS50071"/>
    </source>
</evidence>
<organism evidence="11 12">
    <name type="scientific">Microthlaspi erraticum</name>
    <dbReference type="NCBI Taxonomy" id="1685480"/>
    <lineage>
        <taxon>Eukaryota</taxon>
        <taxon>Viridiplantae</taxon>
        <taxon>Streptophyta</taxon>
        <taxon>Embryophyta</taxon>
        <taxon>Tracheophyta</taxon>
        <taxon>Spermatophyta</taxon>
        <taxon>Magnoliopsida</taxon>
        <taxon>eudicotyledons</taxon>
        <taxon>Gunneridae</taxon>
        <taxon>Pentapetalae</taxon>
        <taxon>rosids</taxon>
        <taxon>malvids</taxon>
        <taxon>Brassicales</taxon>
        <taxon>Brassicaceae</taxon>
        <taxon>Coluteocarpeae</taxon>
        <taxon>Microthlaspi</taxon>
    </lineage>
</organism>
<gene>
    <name evidence="11" type="ORF">MERR_LOCUS9925</name>
</gene>
<proteinExistence type="inferred from homology"/>
<feature type="coiled-coil region" evidence="9">
    <location>
        <begin position="140"/>
        <end position="171"/>
    </location>
</feature>
<evidence type="ECO:0000256" key="8">
    <source>
        <dbReference type="PROSITE-ProRule" id="PRU00108"/>
    </source>
</evidence>
<dbReference type="Proteomes" id="UP000467841">
    <property type="component" value="Unassembled WGS sequence"/>
</dbReference>
<dbReference type="GO" id="GO:0003677">
    <property type="term" value="F:DNA binding"/>
    <property type="evidence" value="ECO:0007669"/>
    <property type="project" value="UniProtKB-UniRule"/>
</dbReference>
<evidence type="ECO:0000256" key="3">
    <source>
        <dbReference type="ARBA" id="ARBA00023015"/>
    </source>
</evidence>
<dbReference type="InterPro" id="IPR006563">
    <property type="entry name" value="POX_dom"/>
</dbReference>
<reference evidence="11" key="1">
    <citation type="submission" date="2020-01" db="EMBL/GenBank/DDBJ databases">
        <authorList>
            <person name="Mishra B."/>
        </authorList>
    </citation>
    <scope>NUCLEOTIDE SEQUENCE [LARGE SCALE GENOMIC DNA]</scope>
</reference>
<dbReference type="InterPro" id="IPR009057">
    <property type="entry name" value="Homeodomain-like_sf"/>
</dbReference>
<comment type="similarity">
    <text evidence="2">Belongs to the TALE/BELL homeobox family.</text>
</comment>
<dbReference type="Pfam" id="PF07526">
    <property type="entry name" value="POX"/>
    <property type="match status" value="1"/>
</dbReference>
<keyword evidence="3" id="KW-0805">Transcription regulation</keyword>
<evidence type="ECO:0000256" key="9">
    <source>
        <dbReference type="SAM" id="Coils"/>
    </source>
</evidence>
<dbReference type="Gene3D" id="1.10.10.60">
    <property type="entry name" value="Homeodomain-like"/>
    <property type="match status" value="1"/>
</dbReference>
<dbReference type="InterPro" id="IPR050224">
    <property type="entry name" value="TALE_homeobox"/>
</dbReference>
<dbReference type="GO" id="GO:0005634">
    <property type="term" value="C:nucleus"/>
    <property type="evidence" value="ECO:0007669"/>
    <property type="project" value="UniProtKB-SubCell"/>
</dbReference>
<dbReference type="AlphaFoldDB" id="A0A6D2IBQ5"/>
<dbReference type="SMART" id="SM00574">
    <property type="entry name" value="POX"/>
    <property type="match status" value="1"/>
</dbReference>
<evidence type="ECO:0000256" key="2">
    <source>
        <dbReference type="ARBA" id="ARBA00006454"/>
    </source>
</evidence>